<dbReference type="RefSeq" id="WP_284231104.1">
    <property type="nucleotide sequence ID" value="NZ_BSUL01000001.1"/>
</dbReference>
<dbReference type="EMBL" id="BSUL01000001">
    <property type="protein sequence ID" value="GMA28010.1"/>
    <property type="molecule type" value="Genomic_DNA"/>
</dbReference>
<name>A0AA37UJB5_9MICO</name>
<gene>
    <name evidence="2" type="ORF">GCM10025874_12630</name>
</gene>
<evidence type="ECO:0000313" key="2">
    <source>
        <dbReference type="EMBL" id="GMA28010.1"/>
    </source>
</evidence>
<dbReference type="AlphaFoldDB" id="A0AA37UJB5"/>
<keyword evidence="3" id="KW-1185">Reference proteome</keyword>
<organism evidence="2 3">
    <name type="scientific">Arenivirga flava</name>
    <dbReference type="NCBI Taxonomy" id="1930060"/>
    <lineage>
        <taxon>Bacteria</taxon>
        <taxon>Bacillati</taxon>
        <taxon>Actinomycetota</taxon>
        <taxon>Actinomycetes</taxon>
        <taxon>Micrococcales</taxon>
        <taxon>Microbacteriaceae</taxon>
        <taxon>Arenivirga</taxon>
    </lineage>
</organism>
<reference evidence="2 3" key="1">
    <citation type="journal article" date="2014" name="Int. J. Syst. Evol. Microbiol.">
        <title>Complete genome sequence of Corynebacterium casei LMG S-19264T (=DSM 44701T), isolated from a smear-ripened cheese.</title>
        <authorList>
            <consortium name="US DOE Joint Genome Institute (JGI-PGF)"/>
            <person name="Walter F."/>
            <person name="Albersmeier A."/>
            <person name="Kalinowski J."/>
            <person name="Ruckert C."/>
        </authorList>
    </citation>
    <scope>NUCLEOTIDE SEQUENCE [LARGE SCALE GENOMIC DNA]</scope>
    <source>
        <strain evidence="2 3">NBRC 112289</strain>
    </source>
</reference>
<evidence type="ECO:0000313" key="3">
    <source>
        <dbReference type="Proteomes" id="UP001157160"/>
    </source>
</evidence>
<comment type="caution">
    <text evidence="2">The sequence shown here is derived from an EMBL/GenBank/DDBJ whole genome shotgun (WGS) entry which is preliminary data.</text>
</comment>
<sequence length="175" mass="18272">MLRVRRANSDGSALLAAPAIVVIGAMVLGTGYMFATFTYATARMMPTFSTAAANVIDPLGGSCLSSKAVSTWDASDGVPLQPLRGGDDVYTDRFLPRGLDTATVTGSGASVWATTDGSSNRAISVDAGEYAWPELADEERVVIAAGARRRGRSDPYRGGLPCCGRSRGRTAGPHR</sequence>
<keyword evidence="1" id="KW-1133">Transmembrane helix</keyword>
<feature type="transmembrane region" description="Helical" evidence="1">
    <location>
        <begin position="12"/>
        <end position="35"/>
    </location>
</feature>
<proteinExistence type="predicted"/>
<accession>A0AA37UJB5</accession>
<evidence type="ECO:0000256" key="1">
    <source>
        <dbReference type="SAM" id="Phobius"/>
    </source>
</evidence>
<keyword evidence="1" id="KW-0812">Transmembrane</keyword>
<protein>
    <submittedName>
        <fullName evidence="2">Uncharacterized protein</fullName>
    </submittedName>
</protein>
<keyword evidence="1" id="KW-0472">Membrane</keyword>
<dbReference type="Proteomes" id="UP001157160">
    <property type="component" value="Unassembled WGS sequence"/>
</dbReference>